<comment type="caution">
    <text evidence="5">The sequence shown here is derived from an EMBL/GenBank/DDBJ whole genome shotgun (WGS) entry which is preliminary data.</text>
</comment>
<evidence type="ECO:0000256" key="3">
    <source>
        <dbReference type="PROSITE-ProRule" id="PRU00464"/>
    </source>
</evidence>
<sequence>MNLMSFQSSRLFGRPCTDRSQKTGCIFCDIIAKGGSKLIYEDERLVAFKDIRPGAAEHLLVVPKVHIATLYVLRDGAHDACLVEDMLSVGCTLLEECAPGAKQKFGFRYPRFNRRAPKGDGCFLRACL</sequence>
<dbReference type="PROSITE" id="PS51084">
    <property type="entry name" value="HIT_2"/>
    <property type="match status" value="1"/>
</dbReference>
<gene>
    <name evidence="5" type="ORF">WJX81_007848</name>
</gene>
<name>A0AAW1RUJ2_9CHLO</name>
<feature type="domain" description="HIT" evidence="4">
    <location>
        <begin position="26"/>
        <end position="73"/>
    </location>
</feature>
<evidence type="ECO:0000259" key="4">
    <source>
        <dbReference type="PROSITE" id="PS51084"/>
    </source>
</evidence>
<dbReference type="GO" id="GO:0000166">
    <property type="term" value="F:nucleotide binding"/>
    <property type="evidence" value="ECO:0007669"/>
    <property type="project" value="UniProtKB-KW"/>
</dbReference>
<dbReference type="PANTHER" id="PTHR12486">
    <property type="entry name" value="APRATAXIN-RELATED"/>
    <property type="match status" value="1"/>
</dbReference>
<evidence type="ECO:0000313" key="5">
    <source>
        <dbReference type="EMBL" id="KAK9837168.1"/>
    </source>
</evidence>
<accession>A0AAW1RUJ2</accession>
<keyword evidence="6" id="KW-1185">Reference proteome</keyword>
<evidence type="ECO:0000256" key="1">
    <source>
        <dbReference type="ARBA" id="ARBA00022741"/>
    </source>
</evidence>
<proteinExistence type="predicted"/>
<dbReference type="AlphaFoldDB" id="A0AAW1RUJ2"/>
<keyword evidence="1" id="KW-0547">Nucleotide-binding</keyword>
<dbReference type="SUPFAM" id="SSF54197">
    <property type="entry name" value="HIT-like"/>
    <property type="match status" value="1"/>
</dbReference>
<reference evidence="5 6" key="1">
    <citation type="journal article" date="2024" name="Nat. Commun.">
        <title>Phylogenomics reveals the evolutionary origins of lichenization in chlorophyte algae.</title>
        <authorList>
            <person name="Puginier C."/>
            <person name="Libourel C."/>
            <person name="Otte J."/>
            <person name="Skaloud P."/>
            <person name="Haon M."/>
            <person name="Grisel S."/>
            <person name="Petersen M."/>
            <person name="Berrin J.G."/>
            <person name="Delaux P.M."/>
            <person name="Dal Grande F."/>
            <person name="Keller J."/>
        </authorList>
    </citation>
    <scope>NUCLEOTIDE SEQUENCE [LARGE SCALE GENOMIC DNA]</scope>
    <source>
        <strain evidence="5 6">SAG 245.80</strain>
    </source>
</reference>
<evidence type="ECO:0000313" key="6">
    <source>
        <dbReference type="Proteomes" id="UP001445335"/>
    </source>
</evidence>
<protein>
    <recommendedName>
        <fullName evidence="4">HIT domain-containing protein</fullName>
    </recommendedName>
</protein>
<dbReference type="InterPro" id="IPR036265">
    <property type="entry name" value="HIT-like_sf"/>
</dbReference>
<comment type="caution">
    <text evidence="3">Lacks conserved residue(s) required for the propagation of feature annotation.</text>
</comment>
<dbReference type="Proteomes" id="UP001445335">
    <property type="component" value="Unassembled WGS sequence"/>
</dbReference>
<dbReference type="PANTHER" id="PTHR12486:SF5">
    <property type="entry name" value="ADENOSINE 5'-MONOPHOSPHORAMIDASE HINT3"/>
    <property type="match status" value="1"/>
</dbReference>
<dbReference type="Gene3D" id="3.30.428.10">
    <property type="entry name" value="HIT-like"/>
    <property type="match status" value="1"/>
</dbReference>
<dbReference type="InterPro" id="IPR011146">
    <property type="entry name" value="HIT-like"/>
</dbReference>
<keyword evidence="2" id="KW-0378">Hydrolase</keyword>
<dbReference type="GO" id="GO:0047627">
    <property type="term" value="F:adenylylsulfatase activity"/>
    <property type="evidence" value="ECO:0007669"/>
    <property type="project" value="UniProtKB-ARBA"/>
</dbReference>
<dbReference type="EMBL" id="JALJOU010000023">
    <property type="protein sequence ID" value="KAK9837168.1"/>
    <property type="molecule type" value="Genomic_DNA"/>
</dbReference>
<dbReference type="Pfam" id="PF11969">
    <property type="entry name" value="DcpS_C"/>
    <property type="match status" value="1"/>
</dbReference>
<evidence type="ECO:0000256" key="2">
    <source>
        <dbReference type="ARBA" id="ARBA00022801"/>
    </source>
</evidence>
<organism evidence="5 6">
    <name type="scientific">Elliptochloris bilobata</name>
    <dbReference type="NCBI Taxonomy" id="381761"/>
    <lineage>
        <taxon>Eukaryota</taxon>
        <taxon>Viridiplantae</taxon>
        <taxon>Chlorophyta</taxon>
        <taxon>core chlorophytes</taxon>
        <taxon>Trebouxiophyceae</taxon>
        <taxon>Trebouxiophyceae incertae sedis</taxon>
        <taxon>Elliptochloris clade</taxon>
        <taxon>Elliptochloris</taxon>
    </lineage>
</organism>